<keyword evidence="6" id="KW-0802">TPR repeat</keyword>
<evidence type="ECO:0000259" key="7">
    <source>
        <dbReference type="PROSITE" id="PS50865"/>
    </source>
</evidence>
<comment type="similarity">
    <text evidence="4">Belongs to the sel-1 family.</text>
</comment>
<dbReference type="SUPFAM" id="SSF81901">
    <property type="entry name" value="HCP-like"/>
    <property type="match status" value="1"/>
</dbReference>
<dbReference type="PROSITE" id="PS50865">
    <property type="entry name" value="ZF_MYND_2"/>
    <property type="match status" value="1"/>
</dbReference>
<dbReference type="SUPFAM" id="SSF144232">
    <property type="entry name" value="HIT/MYND zinc finger-like"/>
    <property type="match status" value="1"/>
</dbReference>
<proteinExistence type="inferred from homology"/>
<dbReference type="InterPro" id="IPR041249">
    <property type="entry name" value="HEPN_DZIP3"/>
</dbReference>
<dbReference type="Pfam" id="PF01753">
    <property type="entry name" value="zf-MYND"/>
    <property type="match status" value="1"/>
</dbReference>
<evidence type="ECO:0000256" key="1">
    <source>
        <dbReference type="ARBA" id="ARBA00022723"/>
    </source>
</evidence>
<dbReference type="PANTHER" id="PTHR11102:SF160">
    <property type="entry name" value="ERAD-ASSOCIATED E3 UBIQUITIN-PROTEIN LIGASE COMPONENT HRD3"/>
    <property type="match status" value="1"/>
</dbReference>
<evidence type="ECO:0000256" key="2">
    <source>
        <dbReference type="ARBA" id="ARBA00022771"/>
    </source>
</evidence>
<evidence type="ECO:0000313" key="8">
    <source>
        <dbReference type="EMBL" id="CAF1353621.1"/>
    </source>
</evidence>
<evidence type="ECO:0000256" key="6">
    <source>
        <dbReference type="PROSITE-ProRule" id="PRU00339"/>
    </source>
</evidence>
<dbReference type="InterPro" id="IPR019734">
    <property type="entry name" value="TPR_rpt"/>
</dbReference>
<dbReference type="EMBL" id="CAJNOR010002892">
    <property type="protein sequence ID" value="CAF1353621.1"/>
    <property type="molecule type" value="Genomic_DNA"/>
</dbReference>
<dbReference type="InterPro" id="IPR011990">
    <property type="entry name" value="TPR-like_helical_dom_sf"/>
</dbReference>
<dbReference type="InterPro" id="IPR050767">
    <property type="entry name" value="Sel1_AlgK"/>
</dbReference>
<accession>A0A815HK09</accession>
<name>A0A815HK09_ADIRI</name>
<dbReference type="PROSITE" id="PS01360">
    <property type="entry name" value="ZF_MYND_1"/>
    <property type="match status" value="1"/>
</dbReference>
<keyword evidence="9" id="KW-1185">Reference proteome</keyword>
<evidence type="ECO:0000313" key="9">
    <source>
        <dbReference type="Proteomes" id="UP000663828"/>
    </source>
</evidence>
<dbReference type="GO" id="GO:0008270">
    <property type="term" value="F:zinc ion binding"/>
    <property type="evidence" value="ECO:0007669"/>
    <property type="project" value="UniProtKB-KW"/>
</dbReference>
<dbReference type="InterPro" id="IPR002893">
    <property type="entry name" value="Znf_MYND"/>
</dbReference>
<dbReference type="PANTHER" id="PTHR11102">
    <property type="entry name" value="SEL-1-LIKE PROTEIN"/>
    <property type="match status" value="1"/>
</dbReference>
<dbReference type="SMART" id="SM00028">
    <property type="entry name" value="TPR"/>
    <property type="match status" value="5"/>
</dbReference>
<gene>
    <name evidence="8" type="ORF">XAT740_LOCUS31621</name>
</gene>
<protein>
    <recommendedName>
        <fullName evidence="7">MYND-type domain-containing protein</fullName>
    </recommendedName>
</protein>
<evidence type="ECO:0000256" key="4">
    <source>
        <dbReference type="ARBA" id="ARBA00038101"/>
    </source>
</evidence>
<evidence type="ECO:0000256" key="5">
    <source>
        <dbReference type="PROSITE-ProRule" id="PRU00134"/>
    </source>
</evidence>
<organism evidence="8 9">
    <name type="scientific">Adineta ricciae</name>
    <name type="common">Rotifer</name>
    <dbReference type="NCBI Taxonomy" id="249248"/>
    <lineage>
        <taxon>Eukaryota</taxon>
        <taxon>Metazoa</taxon>
        <taxon>Spiralia</taxon>
        <taxon>Gnathifera</taxon>
        <taxon>Rotifera</taxon>
        <taxon>Eurotatoria</taxon>
        <taxon>Bdelloidea</taxon>
        <taxon>Adinetida</taxon>
        <taxon>Adinetidae</taxon>
        <taxon>Adineta</taxon>
    </lineage>
</organism>
<feature type="repeat" description="TPR" evidence="6">
    <location>
        <begin position="271"/>
        <end position="304"/>
    </location>
</feature>
<dbReference type="InterPro" id="IPR006597">
    <property type="entry name" value="Sel1-like"/>
</dbReference>
<comment type="caution">
    <text evidence="8">The sequence shown here is derived from an EMBL/GenBank/DDBJ whole genome shotgun (WGS) entry which is preliminary data.</text>
</comment>
<evidence type="ECO:0000256" key="3">
    <source>
        <dbReference type="ARBA" id="ARBA00022833"/>
    </source>
</evidence>
<feature type="domain" description="MYND-type" evidence="7">
    <location>
        <begin position="1051"/>
        <end position="1090"/>
    </location>
</feature>
<keyword evidence="1" id="KW-0479">Metal-binding</keyword>
<reference evidence="8" key="1">
    <citation type="submission" date="2021-02" db="EMBL/GenBank/DDBJ databases">
        <authorList>
            <person name="Nowell W R."/>
        </authorList>
    </citation>
    <scope>NUCLEOTIDE SEQUENCE</scope>
</reference>
<dbReference type="Proteomes" id="UP000663828">
    <property type="component" value="Unassembled WGS sequence"/>
</dbReference>
<dbReference type="SMART" id="SM00671">
    <property type="entry name" value="SEL1"/>
    <property type="match status" value="6"/>
</dbReference>
<dbReference type="Gene3D" id="6.10.140.2220">
    <property type="match status" value="1"/>
</dbReference>
<keyword evidence="3" id="KW-0862">Zinc</keyword>
<dbReference type="SUPFAM" id="SSF48452">
    <property type="entry name" value="TPR-like"/>
    <property type="match status" value="2"/>
</dbReference>
<dbReference type="Pfam" id="PF18738">
    <property type="entry name" value="HEPN_DZIP3"/>
    <property type="match status" value="1"/>
</dbReference>
<dbReference type="Gene3D" id="1.25.40.10">
    <property type="entry name" value="Tetratricopeptide repeat domain"/>
    <property type="match status" value="3"/>
</dbReference>
<keyword evidence="2 5" id="KW-0863">Zinc-finger</keyword>
<feature type="repeat" description="TPR" evidence="6">
    <location>
        <begin position="774"/>
        <end position="807"/>
    </location>
</feature>
<dbReference type="PROSITE" id="PS50005">
    <property type="entry name" value="TPR"/>
    <property type="match status" value="2"/>
</dbReference>
<sequence>MANISPEVRNYFKLDLLLRRLPDPVRELFKNRYSQYNGGQLWDSTSVCGTNFFDNVIKKSKDISLTKTQKASVMTGNLNEWDLSTLTNILLYAKSPATLNPNEIQQRDQENQLLTQLKDIRNEAAHRASKSFSDTEFNQMWTDLTRILVAFGGDDTELDKLKDDSIFEPPTEDINEINVEEAKRLNSLGTQAHKNGQFSEAITYFTKAIVLPAVATRDRACFFSNMAASRLGLYDQQAGSTKRYDIDGPTDERYRALQDAKKARSLWPSWWKGHFRVGKVYVALNDQERAINSFERASALEPTNNDVRKALDETRFTLDQQQRQTHLDADYRPKSIFDQLHEKQQKLGLNSEEVHNAYRLFQKENPSLSDVENGYKYEHGDDHVKQNYEQAARYFAKAAGQGNPEGMYNLARLTDRGLGVKKDHTLAQNLYEQAAAKPPYLPDLYNVRNNGVAEAEHALGLRYVEGIVVSKNQAVGSCWFKRAFDHGHVQSGNNLASLYENGSGVILDLDKAEHIYEQAAQQGDSNAMYNLAILFTRRVKFERAKIWYNRARDAGHIVAQADRGFEADLEAKQSIYNQISPDMLQITDKIFELFSSIKNTTSSSTESDESNPYEYHTLLKHANRGSKTARIMCDAQEHFIDAIYPFMVKNSFTEDEENFIIHNLAQSYRLEYIVAASYPSLDIHDKVVDLVDRVLRRCGSSVSQLDEDARTCYGSIHSDAHTLVNTFLGPCKQKYPKSFYFFELSAAKHGSLREYDNALYNANLGLEIDPHHCGLLYDRAGALRLLRNDMDEAIQAYRTFLATAPQDHRKVPDAYYAMAMCYIEVEHSLNLEKATEMYKKGEEAEKLQLPCFLPYDPSIKDLVKHQLELFSTIKTKLPNHRAENEARLENPGRIEIIVEQRRWQNHLLQSKGKDVIASGNITQGGRFSQRTASSLIGLMPITFREMNQTEDHVYQRYVLSVTVIGEAYGWAPSIHLVTEDEHRDCKKICIYGFPEDQGEYLIKKVFRIGSKMNILNPYLRIGASDKKPIIRVDEYASIMMQSEDGYVVNMCRCCGQANASHNCGKCKRARYCSKECQRIDWELYEHKLICIRE</sequence>
<dbReference type="Pfam" id="PF08238">
    <property type="entry name" value="Sel1"/>
    <property type="match status" value="5"/>
</dbReference>
<dbReference type="AlphaFoldDB" id="A0A815HK09"/>